<feature type="transmembrane region" description="Helical" evidence="2">
    <location>
        <begin position="81"/>
        <end position="100"/>
    </location>
</feature>
<feature type="transmembrane region" description="Helical" evidence="2">
    <location>
        <begin position="362"/>
        <end position="381"/>
    </location>
</feature>
<keyword evidence="2" id="KW-1133">Transmembrane helix</keyword>
<feature type="transmembrane region" description="Helical" evidence="2">
    <location>
        <begin position="112"/>
        <end position="129"/>
    </location>
</feature>
<keyword evidence="2" id="KW-0812">Transmembrane</keyword>
<dbReference type="GO" id="GO:0016740">
    <property type="term" value="F:transferase activity"/>
    <property type="evidence" value="ECO:0007669"/>
    <property type="project" value="InterPro"/>
</dbReference>
<evidence type="ECO:0000313" key="4">
    <source>
        <dbReference type="EMBL" id="KKR14034.1"/>
    </source>
</evidence>
<proteinExistence type="predicted"/>
<keyword evidence="2" id="KW-0472">Membrane</keyword>
<dbReference type="InterPro" id="IPR021798">
    <property type="entry name" value="AftD_N"/>
</dbReference>
<feature type="transmembrane region" description="Helical" evidence="2">
    <location>
        <begin position="393"/>
        <end position="411"/>
    </location>
</feature>
<keyword evidence="1" id="KW-0175">Coiled coil</keyword>
<feature type="transmembrane region" description="Helical" evidence="2">
    <location>
        <begin position="135"/>
        <end position="153"/>
    </location>
</feature>
<feature type="transmembrane region" description="Helical" evidence="2">
    <location>
        <begin position="207"/>
        <end position="226"/>
    </location>
</feature>
<dbReference type="Proteomes" id="UP000034690">
    <property type="component" value="Unassembled WGS sequence"/>
</dbReference>
<feature type="transmembrane region" description="Helical" evidence="2">
    <location>
        <begin position="315"/>
        <end position="342"/>
    </location>
</feature>
<evidence type="ECO:0000256" key="2">
    <source>
        <dbReference type="SAM" id="Phobius"/>
    </source>
</evidence>
<dbReference type="Pfam" id="PF11847">
    <property type="entry name" value="GT-C_AftD"/>
    <property type="match status" value="1"/>
</dbReference>
<reference evidence="4 5" key="1">
    <citation type="journal article" date="2015" name="Nature">
        <title>rRNA introns, odd ribosomes, and small enigmatic genomes across a large radiation of phyla.</title>
        <authorList>
            <person name="Brown C.T."/>
            <person name="Hug L.A."/>
            <person name="Thomas B.C."/>
            <person name="Sharon I."/>
            <person name="Castelle C.J."/>
            <person name="Singh A."/>
            <person name="Wilkins M.J."/>
            <person name="Williams K.H."/>
            <person name="Banfield J.F."/>
        </authorList>
    </citation>
    <scope>NUCLEOTIDE SEQUENCE [LARGE SCALE GENOMIC DNA]</scope>
</reference>
<feature type="transmembrane region" description="Helical" evidence="2">
    <location>
        <begin position="183"/>
        <end position="200"/>
    </location>
</feature>
<comment type="caution">
    <text evidence="4">The sequence shown here is derived from an EMBL/GenBank/DDBJ whole genome shotgun (WGS) entry which is preliminary data.</text>
</comment>
<organism evidence="4 5">
    <name type="scientific">Candidatus Woesebacteria bacterium GW2011_GWA1_39_21b</name>
    <dbReference type="NCBI Taxonomy" id="1618551"/>
    <lineage>
        <taxon>Bacteria</taxon>
        <taxon>Candidatus Woeseibacteriota</taxon>
    </lineage>
</organism>
<dbReference type="EMBL" id="LBWQ01000006">
    <property type="protein sequence ID" value="KKR14034.1"/>
    <property type="molecule type" value="Genomic_DNA"/>
</dbReference>
<protein>
    <recommendedName>
        <fullName evidence="3">Alpha-(1-&gt;3)-arabinofuranosyltransferase N-terminal GT-C domain-containing protein</fullName>
    </recommendedName>
</protein>
<sequence length="650" mass="76362">MKRILIIFLLLASVISLIWFKDSLLFATAEEGMTFYRSERTAEVYSNIIYDNGTGFVEPLTLPRAPLYYFSSYLELLLPNYIVQQIIFALLIFSAIYGVYLLASELGFSKKVSSISGLFYFFNLFTMSQVWKRTVYSGIFAWAYLPIFLVLWIKWLKRGEYVKLVILLLTSLIFSYIYANPGFLLALWFPAIIYTSIGVFKKHTKYILRSLIAFILWMLVNIWWIYPYISAPNPRYGDTNLLEKSFESLRGVSVSFPLSEILLLKQKGYFKSSYNPQMAETSWGLWYEDLLPEIISLMILSIMLIGWWNSRKKNYWLFISSLAFVGLFISKGTNPPFGYVFFNKLFTFFPIFQVMRNSYEKFGIVWLLPYSFFFGLGVEVVSTRIKSTINKKFISGMILLLAMTILVWPMWTGKLFEKYYFVSIPKYYQELNEFLYLNDGDYRILIAPLLPDHGVALNWGYRGDDPSIFLFDKTAISKRITYPFYTEKYDELKKKIDEEETDTKTLNQLNIKYIVLNKDYRWDIVGTKEIDMTEEFLVANDQLKYIDSFVNLELYENREYLGGIITLEGDSVPEFEYRKLGKNKFEVLISEAKESFTLVLKNNYDDRWQARVSGDELASHHIIYGYANAWNLEMKGSYRVVLNLKIYPWD</sequence>
<feature type="domain" description="Alpha-(1-&gt;3)-arabinofuranosyltransferase N-terminal GT-C" evidence="3">
    <location>
        <begin position="361"/>
        <end position="537"/>
    </location>
</feature>
<dbReference type="AlphaFoldDB" id="A0A0G0NCZ0"/>
<feature type="coiled-coil region" evidence="1">
    <location>
        <begin position="482"/>
        <end position="509"/>
    </location>
</feature>
<feature type="transmembrane region" description="Helical" evidence="2">
    <location>
        <begin position="160"/>
        <end position="177"/>
    </location>
</feature>
<evidence type="ECO:0000313" key="5">
    <source>
        <dbReference type="Proteomes" id="UP000034690"/>
    </source>
</evidence>
<gene>
    <name evidence="4" type="ORF">UT40_C0006G0024</name>
</gene>
<feature type="transmembrane region" description="Helical" evidence="2">
    <location>
        <begin position="290"/>
        <end position="308"/>
    </location>
</feature>
<name>A0A0G0NCZ0_9BACT</name>
<accession>A0A0G0NCZ0</accession>
<evidence type="ECO:0000259" key="3">
    <source>
        <dbReference type="Pfam" id="PF11847"/>
    </source>
</evidence>
<evidence type="ECO:0000256" key="1">
    <source>
        <dbReference type="SAM" id="Coils"/>
    </source>
</evidence>